<accession>A0A852SP60</accession>
<evidence type="ECO:0000313" key="2">
    <source>
        <dbReference type="EMBL" id="NYD70563.1"/>
    </source>
</evidence>
<keyword evidence="3" id="KW-1185">Reference proteome</keyword>
<evidence type="ECO:0000313" key="3">
    <source>
        <dbReference type="Proteomes" id="UP000549913"/>
    </source>
</evidence>
<dbReference type="InterPro" id="IPR010985">
    <property type="entry name" value="Ribbon_hlx_hlx"/>
</dbReference>
<dbReference type="Proteomes" id="UP000549913">
    <property type="component" value="Unassembled WGS sequence"/>
</dbReference>
<dbReference type="GO" id="GO:0006355">
    <property type="term" value="P:regulation of DNA-templated transcription"/>
    <property type="evidence" value="ECO:0007669"/>
    <property type="project" value="InterPro"/>
</dbReference>
<sequence>MHCQNAAWHTDRVPNQPKTPMRGFRIPTDLYKAAQAKAASEGRSVTDIVREALASYVGDGSATRTSNR</sequence>
<organism evidence="2 3">
    <name type="scientific">Herbiconiux flava</name>
    <dbReference type="NCBI Taxonomy" id="881268"/>
    <lineage>
        <taxon>Bacteria</taxon>
        <taxon>Bacillati</taxon>
        <taxon>Actinomycetota</taxon>
        <taxon>Actinomycetes</taxon>
        <taxon>Micrococcales</taxon>
        <taxon>Microbacteriaceae</taxon>
        <taxon>Herbiconiux</taxon>
    </lineage>
</organism>
<gene>
    <name evidence="2" type="ORF">BJ984_001721</name>
</gene>
<name>A0A852SP60_9MICO</name>
<evidence type="ECO:0000256" key="1">
    <source>
        <dbReference type="SAM" id="MobiDB-lite"/>
    </source>
</evidence>
<feature type="region of interest" description="Disordered" evidence="1">
    <location>
        <begin position="1"/>
        <end position="22"/>
    </location>
</feature>
<comment type="caution">
    <text evidence="2">The sequence shown here is derived from an EMBL/GenBank/DDBJ whole genome shotgun (WGS) entry which is preliminary data.</text>
</comment>
<reference evidence="2 3" key="1">
    <citation type="submission" date="2020-07" db="EMBL/GenBank/DDBJ databases">
        <title>Sequencing the genomes of 1000 actinobacteria strains.</title>
        <authorList>
            <person name="Klenk H.-P."/>
        </authorList>
    </citation>
    <scope>NUCLEOTIDE SEQUENCE [LARGE SCALE GENOMIC DNA]</scope>
    <source>
        <strain evidence="2 3">DSM 26474</strain>
    </source>
</reference>
<proteinExistence type="predicted"/>
<protein>
    <submittedName>
        <fullName evidence="2">Putative HicB family RNase H-like nuclease</fullName>
    </submittedName>
</protein>
<dbReference type="SUPFAM" id="SSF47598">
    <property type="entry name" value="Ribbon-helix-helix"/>
    <property type="match status" value="1"/>
</dbReference>
<dbReference type="AlphaFoldDB" id="A0A852SP60"/>
<dbReference type="EMBL" id="JACCBM010000001">
    <property type="protein sequence ID" value="NYD70563.1"/>
    <property type="molecule type" value="Genomic_DNA"/>
</dbReference>